<accession>A0A1Y1RZS7</accession>
<evidence type="ECO:0000313" key="7">
    <source>
        <dbReference type="Proteomes" id="UP000192343"/>
    </source>
</evidence>
<dbReference type="EMBL" id="MWQY01000008">
    <property type="protein sequence ID" value="ORC35657.1"/>
    <property type="molecule type" value="Genomic_DNA"/>
</dbReference>
<keyword evidence="3" id="KW-0238">DNA-binding</keyword>
<dbReference type="PANTHER" id="PTHR30146">
    <property type="entry name" value="LACI-RELATED TRANSCRIPTIONAL REPRESSOR"/>
    <property type="match status" value="1"/>
</dbReference>
<dbReference type="GO" id="GO:0003700">
    <property type="term" value="F:DNA-binding transcription factor activity"/>
    <property type="evidence" value="ECO:0007669"/>
    <property type="project" value="TreeGrafter"/>
</dbReference>
<dbReference type="Pfam" id="PF00356">
    <property type="entry name" value="LacI"/>
    <property type="match status" value="1"/>
</dbReference>
<evidence type="ECO:0000256" key="1">
    <source>
        <dbReference type="ARBA" id="ARBA00022491"/>
    </source>
</evidence>
<dbReference type="GO" id="GO:0000976">
    <property type="term" value="F:transcription cis-regulatory region binding"/>
    <property type="evidence" value="ECO:0007669"/>
    <property type="project" value="TreeGrafter"/>
</dbReference>
<keyword evidence="7" id="KW-1185">Reference proteome</keyword>
<reference evidence="6 7" key="1">
    <citation type="submission" date="2017-03" db="EMBL/GenBank/DDBJ databases">
        <title>Draft Genome sequence of Marispirochaeta sp. strain JC444.</title>
        <authorList>
            <person name="Shivani Y."/>
            <person name="Subhash Y."/>
            <person name="Sasikala C."/>
            <person name="Ramana C."/>
        </authorList>
    </citation>
    <scope>NUCLEOTIDE SEQUENCE [LARGE SCALE GENOMIC DNA]</scope>
    <source>
        <strain evidence="6 7">JC444</strain>
    </source>
</reference>
<dbReference type="PRINTS" id="PR00036">
    <property type="entry name" value="HTHLACI"/>
</dbReference>
<dbReference type="Gene3D" id="3.40.50.2300">
    <property type="match status" value="2"/>
</dbReference>
<evidence type="ECO:0000256" key="4">
    <source>
        <dbReference type="ARBA" id="ARBA00023163"/>
    </source>
</evidence>
<dbReference type="InterPro" id="IPR001761">
    <property type="entry name" value="Peripla_BP/Lac1_sug-bd_dom"/>
</dbReference>
<protein>
    <recommendedName>
        <fullName evidence="5">HTH lacI-type domain-containing protein</fullName>
    </recommendedName>
</protein>
<dbReference type="InterPro" id="IPR000843">
    <property type="entry name" value="HTH_LacI"/>
</dbReference>
<sequence>MGNTIGIKPPLFGRPVVGVYIFGVPGVHHPEVLEFLAEEDLCDLRRILSPFFLELVVKYRHGYLLWIVGKQFLKTVFQGDPGIVDLVHEEDIAPGELFFNLVDPLDLLGALRRLVVRAVEPQPYRQDGQVHIGLQDTGGYKTPGTDGDNQVRFESRSTDLVRKAGYGMMYVLIGKVEFFFGVHIYRQHTRGGAGDARQAGVLLDKCNRLQQNISMAVTIKDVARLAGVSTATVSRVLNHDRRIAPETFKSVSEVIAASGYRRNTIARSLKTSRSHAVGFLTPEIANDFFMYIAEGVEERLQAEGYSLIICNTAEKAEIEEKRIDLLSDQRVDGVIIIPAGNTGAHYAALSERDIPAVVVDRMVGGFDCDAVLVDNIGGSYSAALRFFEAGVRRIGFIGGRQDLTTAQERWEGFRRAHEDHHIKIDPELVCFGDFHVDSGYELAGRMMALSDPPRHLFIANYFMHVGATRYLLQSGTGTVRGIQTAGFDSMDLVPLLGFSAFTLSQPMREMGQTAAELLLRRIRRQYEGPPRIRRLPTGIITHQSISP</sequence>
<dbReference type="InterPro" id="IPR028082">
    <property type="entry name" value="Peripla_BP_I"/>
</dbReference>
<gene>
    <name evidence="6" type="ORF">B4O97_08405</name>
</gene>
<comment type="caution">
    <text evidence="6">The sequence shown here is derived from an EMBL/GenBank/DDBJ whole genome shotgun (WGS) entry which is preliminary data.</text>
</comment>
<dbReference type="PROSITE" id="PS50932">
    <property type="entry name" value="HTH_LACI_2"/>
    <property type="match status" value="1"/>
</dbReference>
<dbReference type="Pfam" id="PF00532">
    <property type="entry name" value="Peripla_BP_1"/>
    <property type="match status" value="1"/>
</dbReference>
<organism evidence="6 7">
    <name type="scientific">Marispirochaeta aestuarii</name>
    <dbReference type="NCBI Taxonomy" id="1963862"/>
    <lineage>
        <taxon>Bacteria</taxon>
        <taxon>Pseudomonadati</taxon>
        <taxon>Spirochaetota</taxon>
        <taxon>Spirochaetia</taxon>
        <taxon>Spirochaetales</taxon>
        <taxon>Spirochaetaceae</taxon>
        <taxon>Marispirochaeta</taxon>
    </lineage>
</organism>
<dbReference type="SUPFAM" id="SSF47413">
    <property type="entry name" value="lambda repressor-like DNA-binding domains"/>
    <property type="match status" value="1"/>
</dbReference>
<evidence type="ECO:0000313" key="6">
    <source>
        <dbReference type="EMBL" id="ORC35657.1"/>
    </source>
</evidence>
<dbReference type="Gene3D" id="1.10.260.40">
    <property type="entry name" value="lambda repressor-like DNA-binding domains"/>
    <property type="match status" value="1"/>
</dbReference>
<feature type="domain" description="HTH lacI-type" evidence="5">
    <location>
        <begin position="217"/>
        <end position="271"/>
    </location>
</feature>
<evidence type="ECO:0000256" key="2">
    <source>
        <dbReference type="ARBA" id="ARBA00023015"/>
    </source>
</evidence>
<proteinExistence type="predicted"/>
<name>A0A1Y1RZS7_9SPIO</name>
<dbReference type="STRING" id="1963862.B4O97_08405"/>
<keyword evidence="4" id="KW-0804">Transcription</keyword>
<dbReference type="PANTHER" id="PTHR30146:SF148">
    <property type="entry name" value="HTH-TYPE TRANSCRIPTIONAL REPRESSOR PURR-RELATED"/>
    <property type="match status" value="1"/>
</dbReference>
<evidence type="ECO:0000259" key="5">
    <source>
        <dbReference type="PROSITE" id="PS50932"/>
    </source>
</evidence>
<dbReference type="InterPro" id="IPR010982">
    <property type="entry name" value="Lambda_DNA-bd_dom_sf"/>
</dbReference>
<dbReference type="CDD" id="cd06267">
    <property type="entry name" value="PBP1_LacI_sugar_binding-like"/>
    <property type="match status" value="1"/>
</dbReference>
<dbReference type="CDD" id="cd01392">
    <property type="entry name" value="HTH_LacI"/>
    <property type="match status" value="1"/>
</dbReference>
<dbReference type="Proteomes" id="UP000192343">
    <property type="component" value="Unassembled WGS sequence"/>
</dbReference>
<dbReference type="SMART" id="SM00354">
    <property type="entry name" value="HTH_LACI"/>
    <property type="match status" value="1"/>
</dbReference>
<evidence type="ECO:0000256" key="3">
    <source>
        <dbReference type="ARBA" id="ARBA00023125"/>
    </source>
</evidence>
<keyword evidence="1" id="KW-0678">Repressor</keyword>
<dbReference type="SUPFAM" id="SSF53822">
    <property type="entry name" value="Periplasmic binding protein-like I"/>
    <property type="match status" value="1"/>
</dbReference>
<keyword evidence="2" id="KW-0805">Transcription regulation</keyword>
<dbReference type="PROSITE" id="PS00356">
    <property type="entry name" value="HTH_LACI_1"/>
    <property type="match status" value="1"/>
</dbReference>
<dbReference type="AlphaFoldDB" id="A0A1Y1RZS7"/>